<reference evidence="2" key="1">
    <citation type="submission" date="2017-01" db="EMBL/GenBank/DDBJ databases">
        <authorList>
            <person name="Wang Y."/>
            <person name="White M."/>
            <person name="Kvist S."/>
            <person name="Moncalvo J.-M."/>
        </authorList>
    </citation>
    <scope>NUCLEOTIDE SEQUENCE [LARGE SCALE GENOMIC DNA]</scope>
    <source>
        <strain evidence="2">COL-18-3</strain>
    </source>
</reference>
<dbReference type="EMBL" id="LSSK01001638">
    <property type="protein sequence ID" value="OMH79198.1"/>
    <property type="molecule type" value="Genomic_DNA"/>
</dbReference>
<protein>
    <submittedName>
        <fullName evidence="1">Uncharacterized protein</fullName>
    </submittedName>
</protein>
<dbReference type="AlphaFoldDB" id="A0A1R1PE55"/>
<keyword evidence="2" id="KW-1185">Reference proteome</keyword>
<proteinExistence type="predicted"/>
<gene>
    <name evidence="1" type="ORF">AX774_g7390</name>
</gene>
<accession>A0A1R1PE55</accession>
<organism evidence="1 2">
    <name type="scientific">Zancudomyces culisetae</name>
    <name type="common">Gut fungus</name>
    <name type="synonym">Smittium culisetae</name>
    <dbReference type="NCBI Taxonomy" id="1213189"/>
    <lineage>
        <taxon>Eukaryota</taxon>
        <taxon>Fungi</taxon>
        <taxon>Fungi incertae sedis</taxon>
        <taxon>Zoopagomycota</taxon>
        <taxon>Kickxellomycotina</taxon>
        <taxon>Harpellomycetes</taxon>
        <taxon>Harpellales</taxon>
        <taxon>Legeriomycetaceae</taxon>
        <taxon>Zancudomyces</taxon>
    </lineage>
</organism>
<dbReference type="Proteomes" id="UP000188320">
    <property type="component" value="Unassembled WGS sequence"/>
</dbReference>
<comment type="caution">
    <text evidence="1">The sequence shown here is derived from an EMBL/GenBank/DDBJ whole genome shotgun (WGS) entry which is preliminary data.</text>
</comment>
<sequence length="123" mass="14175">MFNGGMTLDTTCNTLRINQVINMHFSYLSTDIFGNKYRHQRPLLTECKTKNSQAPAKTIGILRKNKIEQIPEIGEGETSKNFEPELHLTNLIINSNQFENPHNERRIEIKKQVSTTSTNMIVR</sequence>
<name>A0A1R1PE55_ZANCU</name>
<evidence type="ECO:0000313" key="1">
    <source>
        <dbReference type="EMBL" id="OMH79198.1"/>
    </source>
</evidence>
<evidence type="ECO:0000313" key="2">
    <source>
        <dbReference type="Proteomes" id="UP000188320"/>
    </source>
</evidence>